<evidence type="ECO:0000313" key="9">
    <source>
        <dbReference type="EMBL" id="PGH16961.1"/>
    </source>
</evidence>
<name>A0A2B7Y7C9_9EURO</name>
<evidence type="ECO:0000256" key="5">
    <source>
        <dbReference type="RuleBase" id="RU369119"/>
    </source>
</evidence>
<dbReference type="OrthoDB" id="260519at2759"/>
<dbReference type="GO" id="GO:0020037">
    <property type="term" value="F:heme binding"/>
    <property type="evidence" value="ECO:0007669"/>
    <property type="project" value="UniProtKB-UniRule"/>
</dbReference>
<dbReference type="PANTHER" id="PTHR28657:SF5">
    <property type="entry name" value="INDOLEAMINE 2,3-DIOXYGENASE"/>
    <property type="match status" value="1"/>
</dbReference>
<dbReference type="PROSITE" id="PS51384">
    <property type="entry name" value="FAD_FR"/>
    <property type="match status" value="1"/>
</dbReference>
<keyword evidence="5" id="KW-0560">Oxidoreductase</keyword>
<gene>
    <name evidence="9" type="ORF">AJ79_01345</name>
</gene>
<reference evidence="9 10" key="1">
    <citation type="submission" date="2017-10" db="EMBL/GenBank/DDBJ databases">
        <title>Comparative genomics in systemic dimorphic fungi from Ajellomycetaceae.</title>
        <authorList>
            <person name="Munoz J.F."/>
            <person name="Mcewen J.G."/>
            <person name="Clay O.K."/>
            <person name="Cuomo C.A."/>
        </authorList>
    </citation>
    <scope>NUCLEOTIDE SEQUENCE [LARGE SCALE GENOMIC DNA]</scope>
    <source>
        <strain evidence="9 10">UAMH5409</strain>
    </source>
</reference>
<dbReference type="InterPro" id="IPR037217">
    <property type="entry name" value="Trp/Indoleamine_2_3_dOase-like"/>
</dbReference>
<comment type="similarity">
    <text evidence="1 5">Belongs to the indoleamine 2,3-dioxygenase family.</text>
</comment>
<dbReference type="EMBL" id="PDNB01000013">
    <property type="protein sequence ID" value="PGH16961.1"/>
    <property type="molecule type" value="Genomic_DNA"/>
</dbReference>
<comment type="caution">
    <text evidence="9">The sequence shown here is derived from an EMBL/GenBank/DDBJ whole genome shotgun (WGS) entry which is preliminary data.</text>
</comment>
<sequence>MVPIPLIPDSAWLLAQASLAVNHKAIQQSVSKLRIPGENTRPNEHSIVIGPGYDGGLTRSTGFLSGFQQEPSLPSAFEAWETAVAQLPLLLRQGCVHKVVDRLPPLRHELEVLEERSLTRAAIVISSILQSYAYELRNLGNDGVIISLPENLAGPWDYVCSKLGRPQTARMIADDILNNFKRVRGRLAHAAVEYFDIQEERMSAGLQIEMEDAFSPALEMMTNVHKVVLARDDTNIVTELGKISACIISCAETFFSVPFIHGADGFDPVFWGKTYPEIGRPLRKDALPNSGVNSPLFHALDTFLGTLDPKADLHVQQYMRRSIMPYPVRRFLEALEDPRYSIRSYVENGAPSTVNAALDAVVQMYTWFLERHRLRAIAAISIALASGRPRTAGGAQQGAFVMPVDEMLNRQMEGAIETRFRERSRTLTPKVVEISPAGNRAISLKILLPCPLPVEVGDRLQIWPRNKLDHEELARIQGILGRKVEASDLEPLASRDLRALFETEIPEGISRESVIERVPTLRPRHYTVSQVEKNIHGLSQGILLTIARSDGISAQFLHNSVPGQILSTRLIPEPNFRPPLDHSRPLLLIAQGAGVGPFLGYLKQRLGGRTGRNLGDVILILCARQLEDVPYLSELSNLTGKLPLALHLALSRTESRVIVKGKETRLAKIEKAQNVLARLEADIKSKCEEEGYHIHVSGGASFGYSVRSKLQSMGVVDESRYHEDCFGGHPAFASSREVMLEELSLHNTPDSLWTAIDGIVYDLTVFANDHPGGLKTLIESAGTVADRRFHLIHSGDLSQGIISQIAQYAVGSLRDGDLSPVQAEILSQIVIFQNILRNNTSCAQGREMPFFIYADSLFVTKRDLEKLAKGIQGSNASVALFTELEEYFAALKSCAWEFLANSLEISLPDRQNGVLSIYSALWKELHVFFNDLKQICCSKGEFSEIFGEISQNRVARMVRITRVGIEALKSAVPQDESDHRAKALSDWKLWSCMAQWVESLHFERITHIELKA</sequence>
<accession>A0A2B7Y7C9</accession>
<dbReference type="GO" id="GO:0034354">
    <property type="term" value="P:'de novo' NAD+ biosynthetic process from L-tryptophan"/>
    <property type="evidence" value="ECO:0007669"/>
    <property type="project" value="TreeGrafter"/>
</dbReference>
<feature type="domain" description="Cytochrome b5 heme-binding" evidence="7">
    <location>
        <begin position="735"/>
        <end position="814"/>
    </location>
</feature>
<evidence type="ECO:0000259" key="7">
    <source>
        <dbReference type="PROSITE" id="PS50255"/>
    </source>
</evidence>
<keyword evidence="4 5" id="KW-0349">Heme</keyword>
<dbReference type="PROSITE" id="PS50255">
    <property type="entry name" value="CYTOCHROME_B5_2"/>
    <property type="match status" value="1"/>
</dbReference>
<evidence type="ECO:0000259" key="8">
    <source>
        <dbReference type="PROSITE" id="PS51384"/>
    </source>
</evidence>
<feature type="binding site" description="proximal binding residue" evidence="4">
    <location>
        <position position="372"/>
    </location>
    <ligand>
        <name>heme b</name>
        <dbReference type="ChEBI" id="CHEBI:60344"/>
    </ligand>
    <ligandPart>
        <name>Fe</name>
        <dbReference type="ChEBI" id="CHEBI:18248"/>
    </ligandPart>
</feature>
<dbReference type="InterPro" id="IPR039261">
    <property type="entry name" value="FNR_nucleotide-bd"/>
</dbReference>
<keyword evidence="3 4" id="KW-0408">Iron</keyword>
<dbReference type="InterPro" id="IPR000898">
    <property type="entry name" value="Indolamine_dOase"/>
</dbReference>
<evidence type="ECO:0000256" key="3">
    <source>
        <dbReference type="ARBA" id="ARBA00023004"/>
    </source>
</evidence>
<dbReference type="GO" id="GO:0033754">
    <property type="term" value="F:indoleamine 2,3-dioxygenase activity"/>
    <property type="evidence" value="ECO:0007669"/>
    <property type="project" value="UniProtKB-EC"/>
</dbReference>
<dbReference type="Pfam" id="PF00173">
    <property type="entry name" value="Cyt-b5"/>
    <property type="match status" value="1"/>
</dbReference>
<evidence type="ECO:0000256" key="4">
    <source>
        <dbReference type="PIRSR" id="PIRSR600898-1"/>
    </source>
</evidence>
<dbReference type="InterPro" id="IPR036400">
    <property type="entry name" value="Cyt_B5-like_heme/steroid_sf"/>
</dbReference>
<keyword evidence="5" id="KW-0223">Dioxygenase</keyword>
<dbReference type="EC" id="1.13.11.52" evidence="5"/>
<evidence type="ECO:0000256" key="2">
    <source>
        <dbReference type="ARBA" id="ARBA00022723"/>
    </source>
</evidence>
<dbReference type="GO" id="GO:0046872">
    <property type="term" value="F:metal ion binding"/>
    <property type="evidence" value="ECO:0007669"/>
    <property type="project" value="UniProtKB-UniRule"/>
</dbReference>
<dbReference type="Gene3D" id="1.20.58.480">
    <property type="match status" value="1"/>
</dbReference>
<dbReference type="SUPFAM" id="SSF140959">
    <property type="entry name" value="Indolic compounds 2,3-dioxygenase-like"/>
    <property type="match status" value="1"/>
</dbReference>
<dbReference type="STRING" id="1447875.A0A2B7Y7C9"/>
<dbReference type="GO" id="GO:0005737">
    <property type="term" value="C:cytoplasm"/>
    <property type="evidence" value="ECO:0007669"/>
    <property type="project" value="TreeGrafter"/>
</dbReference>
<dbReference type="SUPFAM" id="SSF55856">
    <property type="entry name" value="Cytochrome b5-like heme/steroid binding domain"/>
    <property type="match status" value="1"/>
</dbReference>
<dbReference type="AlphaFoldDB" id="A0A2B7Y7C9"/>
<dbReference type="Pfam" id="PF01231">
    <property type="entry name" value="IDO"/>
    <property type="match status" value="1"/>
</dbReference>
<dbReference type="Proteomes" id="UP000223968">
    <property type="component" value="Unassembled WGS sequence"/>
</dbReference>
<dbReference type="PANTHER" id="PTHR28657">
    <property type="entry name" value="INDOLEAMINE 2,3-DIOXYGENASE"/>
    <property type="match status" value="1"/>
</dbReference>
<dbReference type="SUPFAM" id="SSF52343">
    <property type="entry name" value="Ferredoxin reductase-like, C-terminal NADP-linked domain"/>
    <property type="match status" value="1"/>
</dbReference>
<comment type="catalytic activity">
    <reaction evidence="5">
        <text>L-tryptophan + O2 = N-formyl-L-kynurenine</text>
        <dbReference type="Rhea" id="RHEA:24536"/>
        <dbReference type="ChEBI" id="CHEBI:15379"/>
        <dbReference type="ChEBI" id="CHEBI:57912"/>
        <dbReference type="ChEBI" id="CHEBI:58629"/>
    </reaction>
</comment>
<dbReference type="GO" id="GO:0019441">
    <property type="term" value="P:L-tryptophan catabolic process to kynurenine"/>
    <property type="evidence" value="ECO:0007669"/>
    <property type="project" value="UniProtKB-UniRule"/>
</dbReference>
<organism evidence="9 10">
    <name type="scientific">Helicocarpus griseus UAMH5409</name>
    <dbReference type="NCBI Taxonomy" id="1447875"/>
    <lineage>
        <taxon>Eukaryota</taxon>
        <taxon>Fungi</taxon>
        <taxon>Dikarya</taxon>
        <taxon>Ascomycota</taxon>
        <taxon>Pezizomycotina</taxon>
        <taxon>Eurotiomycetes</taxon>
        <taxon>Eurotiomycetidae</taxon>
        <taxon>Onygenales</taxon>
        <taxon>Ajellomycetaceae</taxon>
        <taxon>Helicocarpus</taxon>
    </lineage>
</organism>
<dbReference type="Gene3D" id="3.10.120.10">
    <property type="entry name" value="Cytochrome b5-like heme/steroid binding domain"/>
    <property type="match status" value="1"/>
</dbReference>
<keyword evidence="2 4" id="KW-0479">Metal-binding</keyword>
<feature type="domain" description="FAD-binding FR-type" evidence="8">
    <location>
        <begin position="424"/>
        <end position="579"/>
    </location>
</feature>
<evidence type="ECO:0000313" key="10">
    <source>
        <dbReference type="Proteomes" id="UP000223968"/>
    </source>
</evidence>
<dbReference type="InterPro" id="IPR001199">
    <property type="entry name" value="Cyt_B5-like_heme/steroid-bd"/>
</dbReference>
<evidence type="ECO:0000256" key="6">
    <source>
        <dbReference type="SAM" id="Coils"/>
    </source>
</evidence>
<protein>
    <recommendedName>
        <fullName evidence="5">Indoleamine 2,3-dioxygenase</fullName>
        <ecNumber evidence="5">1.13.11.52</ecNumber>
    </recommendedName>
</protein>
<feature type="coiled-coil region" evidence="6">
    <location>
        <begin position="662"/>
        <end position="689"/>
    </location>
</feature>
<comment type="function">
    <text evidence="5">Produces N-formyl-kynurenine through the oxidation of tryptophan.</text>
</comment>
<evidence type="ECO:0000256" key="1">
    <source>
        <dbReference type="ARBA" id="ARBA00007119"/>
    </source>
</evidence>
<dbReference type="InterPro" id="IPR017927">
    <property type="entry name" value="FAD-bd_FR_type"/>
</dbReference>
<dbReference type="SMART" id="SM01117">
    <property type="entry name" value="Cyt-b5"/>
    <property type="match status" value="1"/>
</dbReference>
<keyword evidence="6" id="KW-0175">Coiled coil</keyword>
<proteinExistence type="inferred from homology"/>
<dbReference type="Gene3D" id="3.40.50.80">
    <property type="entry name" value="Nucleotide-binding domain of ferredoxin-NADP reductase (FNR) module"/>
    <property type="match status" value="1"/>
</dbReference>
<keyword evidence="10" id="KW-1185">Reference proteome</keyword>